<organism evidence="14 15">
    <name type="scientific">Phaeodactylibacter xiamenensis</name>
    <dbReference type="NCBI Taxonomy" id="1524460"/>
    <lineage>
        <taxon>Bacteria</taxon>
        <taxon>Pseudomonadati</taxon>
        <taxon>Bacteroidota</taxon>
        <taxon>Saprospiria</taxon>
        <taxon>Saprospirales</taxon>
        <taxon>Haliscomenobacteraceae</taxon>
        <taxon>Phaeodactylibacter</taxon>
    </lineage>
</organism>
<comment type="pathway">
    <text evidence="9">Carotenoid biosynthesis; staphyloxanthin biosynthesis; staphyloxanthin from farnesyl diphosphate: step 5/5.</text>
</comment>
<feature type="transmembrane region" description="Helical" evidence="13">
    <location>
        <begin position="136"/>
        <end position="154"/>
    </location>
</feature>
<keyword evidence="6 13" id="KW-1133">Transmembrane helix</keyword>
<dbReference type="EMBL" id="JPOS01000090">
    <property type="protein sequence ID" value="KGE85455.1"/>
    <property type="molecule type" value="Genomic_DNA"/>
</dbReference>
<comment type="subcellular location">
    <subcellularLocation>
        <location evidence="1">Cell membrane</location>
        <topology evidence="1">Single-pass membrane protein</topology>
    </subcellularLocation>
</comment>
<evidence type="ECO:0000256" key="9">
    <source>
        <dbReference type="ARBA" id="ARBA00023588"/>
    </source>
</evidence>
<keyword evidence="4 13" id="KW-0812">Transmembrane</keyword>
<comment type="similarity">
    <text evidence="10">Belongs to the acyltransferase CrtO family.</text>
</comment>
<evidence type="ECO:0000256" key="6">
    <source>
        <dbReference type="ARBA" id="ARBA00022989"/>
    </source>
</evidence>
<evidence type="ECO:0000256" key="13">
    <source>
        <dbReference type="SAM" id="Phobius"/>
    </source>
</evidence>
<keyword evidence="7 13" id="KW-0472">Membrane</keyword>
<gene>
    <name evidence="14" type="ORF">IX84_28650</name>
</gene>
<evidence type="ECO:0000256" key="3">
    <source>
        <dbReference type="ARBA" id="ARBA00022679"/>
    </source>
</evidence>
<keyword evidence="8" id="KW-0012">Acyltransferase</keyword>
<reference evidence="14 15" key="1">
    <citation type="journal article" date="2014" name="Int. J. Syst. Evol. Microbiol.">
        <title>Phaeodactylibacter xiamenensis gen. nov., sp. nov., a member of the family Saprospiraceae isolated from the marine alga Phaeodactylum tricornutum.</title>
        <authorList>
            <person name="Chen Z.Jr."/>
            <person name="Lei X."/>
            <person name="Lai Q."/>
            <person name="Li Y."/>
            <person name="Zhang B."/>
            <person name="Zhang J."/>
            <person name="Zhang H."/>
            <person name="Yang L."/>
            <person name="Zheng W."/>
            <person name="Tian Y."/>
            <person name="Yu Z."/>
            <person name="Xu H.Jr."/>
            <person name="Zheng T."/>
        </authorList>
    </citation>
    <scope>NUCLEOTIDE SEQUENCE [LARGE SCALE GENOMIC DNA]</scope>
    <source>
        <strain evidence="14 15">KD52</strain>
    </source>
</reference>
<keyword evidence="3" id="KW-0808">Transferase</keyword>
<comment type="function">
    <text evidence="12">Catalyzes the acylation of glycosyl-4,4'-diaponeurosporenoate, i.e. the esterification of glucose at the C6'' position with the carboxyl group of the C(15) fatty acid 12-methyltetradecanoic acid, to yield staphyloxanthin. This is the last step in the biosynthesis of this orange pigment, present in most staphylococci strains.</text>
</comment>
<dbReference type="Proteomes" id="UP000029736">
    <property type="component" value="Unassembled WGS sequence"/>
</dbReference>
<dbReference type="GO" id="GO:0005886">
    <property type="term" value="C:plasma membrane"/>
    <property type="evidence" value="ECO:0007669"/>
    <property type="project" value="UniProtKB-SubCell"/>
</dbReference>
<sequence>MPYKSTLQQVLRQSLLVLASAFLVFQSFGLLSGMDYYADIRFWPAVFLAWVINMFITGIFAFAGFALPTQRLLPARYYHIANPGQLKRLYQAFGVERFRKLLLATLWRSKAKQQRYFNGRADGLKHLAEQSKKAEFGHLLPFVLLSAVGTYIVFFVQPVLGISCLFINFLGNFYPVLLQRHHRMRLQRIGAIRTTARA</sequence>
<evidence type="ECO:0000313" key="14">
    <source>
        <dbReference type="EMBL" id="KGE85455.1"/>
    </source>
</evidence>
<name>A0A098RZZ3_9BACT</name>
<evidence type="ECO:0000256" key="10">
    <source>
        <dbReference type="ARBA" id="ARBA00023603"/>
    </source>
</evidence>
<dbReference type="OrthoDB" id="669469at2"/>
<comment type="caution">
    <text evidence="14">The sequence shown here is derived from an EMBL/GenBank/DDBJ whole genome shotgun (WGS) entry which is preliminary data.</text>
</comment>
<accession>A0A098RZZ3</accession>
<evidence type="ECO:0000256" key="2">
    <source>
        <dbReference type="ARBA" id="ARBA00022475"/>
    </source>
</evidence>
<evidence type="ECO:0000256" key="12">
    <source>
        <dbReference type="ARBA" id="ARBA00025324"/>
    </source>
</evidence>
<keyword evidence="15" id="KW-1185">Reference proteome</keyword>
<evidence type="ECO:0000256" key="5">
    <source>
        <dbReference type="ARBA" id="ARBA00022729"/>
    </source>
</evidence>
<dbReference type="Pfam" id="PF18927">
    <property type="entry name" value="CrtO"/>
    <property type="match status" value="1"/>
</dbReference>
<proteinExistence type="inferred from homology"/>
<feature type="transmembrane region" description="Helical" evidence="13">
    <location>
        <begin position="45"/>
        <end position="67"/>
    </location>
</feature>
<evidence type="ECO:0000256" key="7">
    <source>
        <dbReference type="ARBA" id="ARBA00023136"/>
    </source>
</evidence>
<dbReference type="GO" id="GO:0016746">
    <property type="term" value="F:acyltransferase activity"/>
    <property type="evidence" value="ECO:0007669"/>
    <property type="project" value="UniProtKB-KW"/>
</dbReference>
<evidence type="ECO:0000256" key="1">
    <source>
        <dbReference type="ARBA" id="ARBA00004162"/>
    </source>
</evidence>
<dbReference type="UniPathway" id="UPA00029">
    <property type="reaction ID" value="UER00560"/>
</dbReference>
<evidence type="ECO:0000256" key="11">
    <source>
        <dbReference type="ARBA" id="ARBA00023667"/>
    </source>
</evidence>
<feature type="transmembrane region" description="Helical" evidence="13">
    <location>
        <begin position="160"/>
        <end position="178"/>
    </location>
</feature>
<evidence type="ECO:0000313" key="15">
    <source>
        <dbReference type="Proteomes" id="UP000029736"/>
    </source>
</evidence>
<dbReference type="InterPro" id="IPR044021">
    <property type="entry name" value="CrtO"/>
</dbReference>
<keyword evidence="2" id="KW-1003">Cell membrane</keyword>
<evidence type="ECO:0000256" key="8">
    <source>
        <dbReference type="ARBA" id="ARBA00023315"/>
    </source>
</evidence>
<protein>
    <recommendedName>
        <fullName evidence="11">Glycosyl-4,4'-diaponeurosporenoate acyltransferase</fullName>
    </recommendedName>
</protein>
<keyword evidence="5" id="KW-0732">Signal</keyword>
<dbReference type="AlphaFoldDB" id="A0A098RZZ3"/>
<dbReference type="RefSeq" id="WP_044228737.1">
    <property type="nucleotide sequence ID" value="NZ_JBKAGJ010000042.1"/>
</dbReference>
<evidence type="ECO:0000256" key="4">
    <source>
        <dbReference type="ARBA" id="ARBA00022692"/>
    </source>
</evidence>